<dbReference type="InterPro" id="IPR003173">
    <property type="entry name" value="PC4_C"/>
</dbReference>
<comment type="caution">
    <text evidence="2">The sequence shown here is derived from an EMBL/GenBank/DDBJ whole genome shotgun (WGS) entry which is preliminary data.</text>
</comment>
<organism evidence="2 3">
    <name type="scientific">Treponema ruminis</name>
    <dbReference type="NCBI Taxonomy" id="744515"/>
    <lineage>
        <taxon>Bacteria</taxon>
        <taxon>Pseudomonadati</taxon>
        <taxon>Spirochaetota</taxon>
        <taxon>Spirochaetia</taxon>
        <taxon>Spirochaetales</taxon>
        <taxon>Treponemataceae</taxon>
        <taxon>Treponema</taxon>
    </lineage>
</organism>
<gene>
    <name evidence="2" type="ORF">HNP76_000007</name>
</gene>
<dbReference type="AlphaFoldDB" id="A0A7W8G6G9"/>
<dbReference type="EMBL" id="JACHFQ010000001">
    <property type="protein sequence ID" value="MBB5224667.1"/>
    <property type="molecule type" value="Genomic_DNA"/>
</dbReference>
<keyword evidence="3" id="KW-1185">Reference proteome</keyword>
<dbReference type="Pfam" id="PF02229">
    <property type="entry name" value="PC4"/>
    <property type="match status" value="1"/>
</dbReference>
<dbReference type="Proteomes" id="UP000518887">
    <property type="component" value="Unassembled WGS sequence"/>
</dbReference>
<evidence type="ECO:0000313" key="3">
    <source>
        <dbReference type="Proteomes" id="UP000518887"/>
    </source>
</evidence>
<accession>A0A7W8G6G9</accession>
<name>A0A7W8G6G9_9SPIR</name>
<dbReference type="GO" id="GO:0003677">
    <property type="term" value="F:DNA binding"/>
    <property type="evidence" value="ECO:0007669"/>
    <property type="project" value="InterPro"/>
</dbReference>
<dbReference type="PIRSF" id="PIRSF037246">
    <property type="entry name" value="UCP037246"/>
    <property type="match status" value="1"/>
</dbReference>
<dbReference type="InterPro" id="IPR017154">
    <property type="entry name" value="PC4-like"/>
</dbReference>
<dbReference type="GO" id="GO:0006355">
    <property type="term" value="P:regulation of DNA-templated transcription"/>
    <property type="evidence" value="ECO:0007669"/>
    <property type="project" value="InterPro"/>
</dbReference>
<protein>
    <recommendedName>
        <fullName evidence="1">Transcriptional coactivator p15 (PC4) C-terminal domain-containing protein</fullName>
    </recommendedName>
</protein>
<dbReference type="Gene3D" id="2.30.31.70">
    <property type="match status" value="1"/>
</dbReference>
<evidence type="ECO:0000313" key="2">
    <source>
        <dbReference type="EMBL" id="MBB5224667.1"/>
    </source>
</evidence>
<evidence type="ECO:0000259" key="1">
    <source>
        <dbReference type="Pfam" id="PF02229"/>
    </source>
</evidence>
<feature type="domain" description="Transcriptional coactivator p15 (PC4) C-terminal" evidence="1">
    <location>
        <begin position="22"/>
        <end position="67"/>
    </location>
</feature>
<reference evidence="2 3" key="1">
    <citation type="submission" date="2020-08" db="EMBL/GenBank/DDBJ databases">
        <title>Genomic Encyclopedia of Type Strains, Phase IV (KMG-IV): sequencing the most valuable type-strain genomes for metagenomic binning, comparative biology and taxonomic classification.</title>
        <authorList>
            <person name="Goeker M."/>
        </authorList>
    </citation>
    <scope>NUCLEOTIDE SEQUENCE [LARGE SCALE GENOMIC DNA]</scope>
    <source>
        <strain evidence="2 3">DSM 103462</strain>
    </source>
</reference>
<sequence>MAENFTYDFIGDHLKIAEGSGGWNLELNKISWNKKPAKYDLRSWSGDHQKMGKGITLTAEELTKLRDLLNSIEIN</sequence>
<proteinExistence type="predicted"/>
<dbReference type="RefSeq" id="WP_184656276.1">
    <property type="nucleotide sequence ID" value="NZ_JACHFQ010000001.1"/>
</dbReference>